<name>A0A1X9LM76_9MICO</name>
<sequence length="151" mass="15998">MTQAGASTDRAVERGAEAAARPRRPAEVTVVVVLTYVVGVLTLLFGILLILLRYDADLQAEGLAFGVTLAGAITILFGFFTLALASLISRADRAARVILTVILGLNILWDVLIIVGSDTVDLVAIIDAVLVAAVIAVLWVGRAARFFRRPA</sequence>
<dbReference type="KEGG" id="cphy:B5808_14550"/>
<protein>
    <submittedName>
        <fullName evidence="1">Uncharacterized protein</fullName>
    </submittedName>
</protein>
<dbReference type="RefSeq" id="WP_085020432.1">
    <property type="nucleotide sequence ID" value="NZ_BMHD01000001.1"/>
</dbReference>
<proteinExistence type="predicted"/>
<reference evidence="1 2" key="1">
    <citation type="submission" date="2017-04" db="EMBL/GenBank/DDBJ databases">
        <authorList>
            <person name="Afonso C.L."/>
            <person name="Miller P.J."/>
            <person name="Scott M.A."/>
            <person name="Spackman E."/>
            <person name="Goraichik I."/>
            <person name="Dimitrov K.M."/>
            <person name="Suarez D.L."/>
            <person name="Swayne D.E."/>
        </authorList>
    </citation>
    <scope>NUCLEOTIDE SEQUENCE [LARGE SCALE GENOMIC DNA]</scope>
    <source>
        <strain evidence="2">XA(T)</strain>
    </source>
</reference>
<dbReference type="EMBL" id="CP020715">
    <property type="protein sequence ID" value="ARJ06294.1"/>
    <property type="molecule type" value="Genomic_DNA"/>
</dbReference>
<gene>
    <name evidence="1" type="ORF">B5808_14550</name>
</gene>
<accession>A0A1X9LM76</accession>
<evidence type="ECO:0000313" key="1">
    <source>
        <dbReference type="EMBL" id="ARJ06294.1"/>
    </source>
</evidence>
<keyword evidence="2" id="KW-1185">Reference proteome</keyword>
<organism evidence="1 2">
    <name type="scientific">Cnuibacter physcomitrellae</name>
    <dbReference type="NCBI Taxonomy" id="1619308"/>
    <lineage>
        <taxon>Bacteria</taxon>
        <taxon>Bacillati</taxon>
        <taxon>Actinomycetota</taxon>
        <taxon>Actinomycetes</taxon>
        <taxon>Micrococcales</taxon>
        <taxon>Microbacteriaceae</taxon>
        <taxon>Cnuibacter</taxon>
    </lineage>
</organism>
<evidence type="ECO:0000313" key="2">
    <source>
        <dbReference type="Proteomes" id="UP000192775"/>
    </source>
</evidence>
<dbReference type="AlphaFoldDB" id="A0A1X9LM76"/>
<dbReference type="Proteomes" id="UP000192775">
    <property type="component" value="Chromosome"/>
</dbReference>